<name>A0ABR9DMC0_9MICO</name>
<dbReference type="EMBL" id="JACZDF010000001">
    <property type="protein sequence ID" value="MBD9698286.1"/>
    <property type="molecule type" value="Genomic_DNA"/>
</dbReference>
<dbReference type="PANTHER" id="PTHR23088">
    <property type="entry name" value="NITRILASE-RELATED"/>
    <property type="match status" value="1"/>
</dbReference>
<comment type="caution">
    <text evidence="3">The sequence shown here is derived from an EMBL/GenBank/DDBJ whole genome shotgun (WGS) entry which is preliminary data.</text>
</comment>
<sequence>MTVRVGLAQVATPRDAAAAARVATDAVEACADDGAHLVVLPEYASAFDPRGTGPGDAQELDGPFLTGLRRVARDRSVDVFAGVTLTLPGEQRASNAVVHVRADGTLGGDYRKVHLFDAFGQRESDRLAPGDPAAPPLVVDVGGLRLGVLTCFDLRFPESARRLVDAGAEAIVVPAAWAAGPGKVEQWTVLARARALENVAWLVAVGMAGRGVCGTSLVVDPVGAVVERLGLGPAHVVVDLDPARVADARRRNPALELRRYEVRPR</sequence>
<dbReference type="Proteomes" id="UP000642107">
    <property type="component" value="Unassembled WGS sequence"/>
</dbReference>
<gene>
    <name evidence="3" type="ORF">IGS67_02100</name>
</gene>
<accession>A0ABR9DMC0</accession>
<dbReference type="SUPFAM" id="SSF56317">
    <property type="entry name" value="Carbon-nitrogen hydrolase"/>
    <property type="match status" value="1"/>
</dbReference>
<proteinExistence type="inferred from homology"/>
<dbReference type="PANTHER" id="PTHR23088:SF27">
    <property type="entry name" value="DEAMINATED GLUTATHIONE AMIDASE"/>
    <property type="match status" value="1"/>
</dbReference>
<dbReference type="PROSITE" id="PS50263">
    <property type="entry name" value="CN_HYDROLASE"/>
    <property type="match status" value="1"/>
</dbReference>
<keyword evidence="4" id="KW-1185">Reference proteome</keyword>
<evidence type="ECO:0000259" key="2">
    <source>
        <dbReference type="PROSITE" id="PS50263"/>
    </source>
</evidence>
<dbReference type="InterPro" id="IPR036526">
    <property type="entry name" value="C-N_Hydrolase_sf"/>
</dbReference>
<evidence type="ECO:0000313" key="3">
    <source>
        <dbReference type="EMBL" id="MBD9698286.1"/>
    </source>
</evidence>
<dbReference type="GO" id="GO:0016787">
    <property type="term" value="F:hydrolase activity"/>
    <property type="evidence" value="ECO:0007669"/>
    <property type="project" value="UniProtKB-KW"/>
</dbReference>
<dbReference type="Pfam" id="PF00795">
    <property type="entry name" value="CN_hydrolase"/>
    <property type="match status" value="1"/>
</dbReference>
<protein>
    <submittedName>
        <fullName evidence="3">Hydrolase</fullName>
    </submittedName>
</protein>
<organism evidence="3 4">
    <name type="scientific">Flavimobilis rhizosphaerae</name>
    <dbReference type="NCBI Taxonomy" id="2775421"/>
    <lineage>
        <taxon>Bacteria</taxon>
        <taxon>Bacillati</taxon>
        <taxon>Actinomycetota</taxon>
        <taxon>Actinomycetes</taxon>
        <taxon>Micrococcales</taxon>
        <taxon>Jonesiaceae</taxon>
        <taxon>Flavimobilis</taxon>
    </lineage>
</organism>
<keyword evidence="3" id="KW-0378">Hydrolase</keyword>
<dbReference type="InterPro" id="IPR003010">
    <property type="entry name" value="C-N_Hydrolase"/>
</dbReference>
<dbReference type="Gene3D" id="3.60.110.10">
    <property type="entry name" value="Carbon-nitrogen hydrolase"/>
    <property type="match status" value="1"/>
</dbReference>
<evidence type="ECO:0000313" key="4">
    <source>
        <dbReference type="Proteomes" id="UP000642107"/>
    </source>
</evidence>
<reference evidence="3 4" key="1">
    <citation type="submission" date="2020-09" db="EMBL/GenBank/DDBJ databases">
        <title>Flavimobilis rhizosphaerae sp. nov., isolated from rhizosphere soil of Spartina alterniflora.</title>
        <authorList>
            <person name="Hanqin C."/>
        </authorList>
    </citation>
    <scope>NUCLEOTIDE SEQUENCE [LARGE SCALE GENOMIC DNA]</scope>
    <source>
        <strain evidence="3 4">GY 10621</strain>
    </source>
</reference>
<evidence type="ECO:0000256" key="1">
    <source>
        <dbReference type="ARBA" id="ARBA00010613"/>
    </source>
</evidence>
<comment type="similarity">
    <text evidence="1">Belongs to the carbon-nitrogen hydrolase superfamily. NIT1/NIT2 family.</text>
</comment>
<feature type="domain" description="CN hydrolase" evidence="2">
    <location>
        <begin position="3"/>
        <end position="242"/>
    </location>
</feature>